<reference evidence="2" key="1">
    <citation type="submission" date="2019-12" db="EMBL/GenBank/DDBJ databases">
        <title>An insight into the sialome of adult female Ixodes ricinus ticks feeding for 6 days.</title>
        <authorList>
            <person name="Perner J."/>
            <person name="Ribeiro J.M.C."/>
        </authorList>
    </citation>
    <scope>NUCLEOTIDE SEQUENCE</scope>
    <source>
        <strain evidence="2">Semi-engorged</strain>
        <tissue evidence="2">Salivary glands</tissue>
    </source>
</reference>
<organism evidence="2">
    <name type="scientific">Ixodes ricinus</name>
    <name type="common">Common tick</name>
    <name type="synonym">Acarus ricinus</name>
    <dbReference type="NCBI Taxonomy" id="34613"/>
    <lineage>
        <taxon>Eukaryota</taxon>
        <taxon>Metazoa</taxon>
        <taxon>Ecdysozoa</taxon>
        <taxon>Arthropoda</taxon>
        <taxon>Chelicerata</taxon>
        <taxon>Arachnida</taxon>
        <taxon>Acari</taxon>
        <taxon>Parasitiformes</taxon>
        <taxon>Ixodida</taxon>
        <taxon>Ixodoidea</taxon>
        <taxon>Ixodidae</taxon>
        <taxon>Ixodinae</taxon>
        <taxon>Ixodes</taxon>
    </lineage>
</organism>
<name>A0A6B0U9U3_IXORI</name>
<feature type="compositionally biased region" description="Low complexity" evidence="1">
    <location>
        <begin position="76"/>
        <end position="86"/>
    </location>
</feature>
<dbReference type="PROSITE" id="PS51257">
    <property type="entry name" value="PROKAR_LIPOPROTEIN"/>
    <property type="match status" value="1"/>
</dbReference>
<protein>
    <submittedName>
        <fullName evidence="2">Putative secreted protein</fullName>
    </submittedName>
</protein>
<accession>A0A6B0U9U3</accession>
<sequence length="86" mass="9191">MCCPRPSSRSSFDRTCWWPACSATSCWRSASCAPTTASPCPSPPCRPPSSTPCGRPGTLRWTSAWHSSTGSRRDSPSSTRPSLPSS</sequence>
<proteinExistence type="predicted"/>
<dbReference type="AlphaFoldDB" id="A0A6B0U9U3"/>
<evidence type="ECO:0000256" key="1">
    <source>
        <dbReference type="SAM" id="MobiDB-lite"/>
    </source>
</evidence>
<feature type="region of interest" description="Disordered" evidence="1">
    <location>
        <begin position="35"/>
        <end position="86"/>
    </location>
</feature>
<dbReference type="EMBL" id="GIFC01003327">
    <property type="protein sequence ID" value="MXU85410.1"/>
    <property type="molecule type" value="Transcribed_RNA"/>
</dbReference>
<feature type="compositionally biased region" description="Pro residues" evidence="1">
    <location>
        <begin position="40"/>
        <end position="50"/>
    </location>
</feature>
<evidence type="ECO:0000313" key="2">
    <source>
        <dbReference type="EMBL" id="MXU85410.1"/>
    </source>
</evidence>